<accession>A0ABW2L4F8</accession>
<dbReference type="Proteomes" id="UP001596472">
    <property type="component" value="Unassembled WGS sequence"/>
</dbReference>
<comment type="caution">
    <text evidence="2">The sequence shown here is derived from an EMBL/GenBank/DDBJ whole genome shotgun (WGS) entry which is preliminary data.</text>
</comment>
<dbReference type="InterPro" id="IPR024079">
    <property type="entry name" value="MetalloPept_cat_dom_sf"/>
</dbReference>
<proteinExistence type="predicted"/>
<keyword evidence="3" id="KW-1185">Reference proteome</keyword>
<feature type="transmembrane region" description="Helical" evidence="1">
    <location>
        <begin position="12"/>
        <end position="34"/>
    </location>
</feature>
<keyword evidence="2" id="KW-0378">Hydrolase</keyword>
<dbReference type="RefSeq" id="WP_379711364.1">
    <property type="nucleotide sequence ID" value="NZ_JBHTBS010000003.1"/>
</dbReference>
<keyword evidence="1" id="KW-0472">Membrane</keyword>
<dbReference type="Gene3D" id="3.40.390.10">
    <property type="entry name" value="Collagenase (Catalytic Domain)"/>
    <property type="match status" value="1"/>
</dbReference>
<name>A0ABW2L4F8_9BACT</name>
<dbReference type="GO" id="GO:0008237">
    <property type="term" value="F:metallopeptidase activity"/>
    <property type="evidence" value="ECO:0007669"/>
    <property type="project" value="UniProtKB-KW"/>
</dbReference>
<evidence type="ECO:0000313" key="2">
    <source>
        <dbReference type="EMBL" id="MFC7337244.1"/>
    </source>
</evidence>
<keyword evidence="2" id="KW-0645">Protease</keyword>
<keyword evidence="2" id="KW-0482">Metalloprotease</keyword>
<evidence type="ECO:0000256" key="1">
    <source>
        <dbReference type="SAM" id="Phobius"/>
    </source>
</evidence>
<evidence type="ECO:0000313" key="3">
    <source>
        <dbReference type="Proteomes" id="UP001596472"/>
    </source>
</evidence>
<sequence length="410" mass="44122">MLKDHHASRNRLLILRIFPVLTSIFLASIAPAAVSVDPPQTITHQVVVQPIRVKKSDGSIADFMGTASSEAYIKNEINRIWAQVGVRIDWLAPVDYTSDFAYDGSPANYTTRSRPTSHLNTIVNNSGTPPRSSDPKVLNLFFVRIPAGFSQLNSNTSAGLAYIDRNGSTIYVGSSLLTFTSGRDVVASVIAHEIGHNLGLDHFSNGTTNLMYSRTGSEPSGTPYGEMLVASQSTTIFTNHYGTDGYDFLQPLPPQSHYLTWADLHDLSGGPEDDDDLDTLSNAFEFLYGSSPTAFTPHPAASINAQGLTWNLAKSADALADGFSYIAESSLTLESWRPAGSANSGSSILTDNTSTFSVRLNAGYPQAFIRFDVIIPAGLEERETPVSIAAENGAQEAVISDGHQRTAVAE</sequence>
<keyword evidence="1" id="KW-1133">Transmembrane helix</keyword>
<dbReference type="EMBL" id="JBHTBS010000003">
    <property type="protein sequence ID" value="MFC7337244.1"/>
    <property type="molecule type" value="Genomic_DNA"/>
</dbReference>
<organism evidence="2 3">
    <name type="scientific">Haloferula chungangensis</name>
    <dbReference type="NCBI Taxonomy" id="1048331"/>
    <lineage>
        <taxon>Bacteria</taxon>
        <taxon>Pseudomonadati</taxon>
        <taxon>Verrucomicrobiota</taxon>
        <taxon>Verrucomicrobiia</taxon>
        <taxon>Verrucomicrobiales</taxon>
        <taxon>Verrucomicrobiaceae</taxon>
        <taxon>Haloferula</taxon>
    </lineage>
</organism>
<keyword evidence="1" id="KW-0812">Transmembrane</keyword>
<gene>
    <name evidence="2" type="ORF">ACFQY0_08655</name>
</gene>
<dbReference type="Pfam" id="PF13582">
    <property type="entry name" value="Reprolysin_3"/>
    <property type="match status" value="1"/>
</dbReference>
<protein>
    <submittedName>
        <fullName evidence="2">Zinc-dependent metalloprotease family protein</fullName>
    </submittedName>
</protein>
<reference evidence="3" key="1">
    <citation type="journal article" date="2019" name="Int. J. Syst. Evol. Microbiol.">
        <title>The Global Catalogue of Microorganisms (GCM) 10K type strain sequencing project: providing services to taxonomists for standard genome sequencing and annotation.</title>
        <authorList>
            <consortium name="The Broad Institute Genomics Platform"/>
            <consortium name="The Broad Institute Genome Sequencing Center for Infectious Disease"/>
            <person name="Wu L."/>
            <person name="Ma J."/>
        </authorList>
    </citation>
    <scope>NUCLEOTIDE SEQUENCE [LARGE SCALE GENOMIC DNA]</scope>
    <source>
        <strain evidence="3">CGMCC 4.1467</strain>
    </source>
</reference>
<dbReference type="SUPFAM" id="SSF55486">
    <property type="entry name" value="Metalloproteases ('zincins'), catalytic domain"/>
    <property type="match status" value="1"/>
</dbReference>